<dbReference type="EMBL" id="JAVDTF010000005">
    <property type="protein sequence ID" value="MDR6786042.1"/>
    <property type="molecule type" value="Genomic_DNA"/>
</dbReference>
<evidence type="ECO:0000313" key="2">
    <source>
        <dbReference type="Proteomes" id="UP001246858"/>
    </source>
</evidence>
<dbReference type="Proteomes" id="UP001246858">
    <property type="component" value="Unassembled WGS sequence"/>
</dbReference>
<evidence type="ECO:0000313" key="1">
    <source>
        <dbReference type="EMBL" id="MDR6786042.1"/>
    </source>
</evidence>
<gene>
    <name evidence="1" type="ORF">J2X78_004634</name>
</gene>
<protein>
    <submittedName>
        <fullName evidence="1">Uncharacterized protein</fullName>
    </submittedName>
</protein>
<proteinExistence type="predicted"/>
<comment type="caution">
    <text evidence="1">The sequence shown here is derived from an EMBL/GenBank/DDBJ whole genome shotgun (WGS) entry which is preliminary data.</text>
</comment>
<accession>A0ACC6L3G0</accession>
<sequence length="57" mass="6344">MMISNSKIKTKKTDQENLAKVKAIIGHSGWLSPQKVGSKKSRPLKGLPNDYMISYVP</sequence>
<name>A0ACC6L3G0_9SPHI</name>
<organism evidence="1 2">
    <name type="scientific">Pedobacter africanus</name>
    <dbReference type="NCBI Taxonomy" id="151894"/>
    <lineage>
        <taxon>Bacteria</taxon>
        <taxon>Pseudomonadati</taxon>
        <taxon>Bacteroidota</taxon>
        <taxon>Sphingobacteriia</taxon>
        <taxon>Sphingobacteriales</taxon>
        <taxon>Sphingobacteriaceae</taxon>
        <taxon>Pedobacter</taxon>
    </lineage>
</organism>
<keyword evidence="2" id="KW-1185">Reference proteome</keyword>
<reference evidence="1" key="1">
    <citation type="submission" date="2023-07" db="EMBL/GenBank/DDBJ databases">
        <title>Sorghum-associated microbial communities from plants grown in Nebraska, USA.</title>
        <authorList>
            <person name="Schachtman D."/>
        </authorList>
    </citation>
    <scope>NUCLEOTIDE SEQUENCE</scope>
    <source>
        <strain evidence="1">2697</strain>
    </source>
</reference>